<sequence length="54" mass="6437">MILNDLKTKIEGSFFKEIVIEDDDDDNIVYVFPDTKEFLSIIRRNTIKKRLMSE</sequence>
<dbReference type="AlphaFoldDB" id="A0A0F9IJ81"/>
<dbReference type="EMBL" id="LAZR01013889">
    <property type="protein sequence ID" value="KKM19869.1"/>
    <property type="molecule type" value="Genomic_DNA"/>
</dbReference>
<evidence type="ECO:0000313" key="1">
    <source>
        <dbReference type="EMBL" id="KKM19869.1"/>
    </source>
</evidence>
<accession>A0A0F9IJ81</accession>
<organism evidence="1">
    <name type="scientific">marine sediment metagenome</name>
    <dbReference type="NCBI Taxonomy" id="412755"/>
    <lineage>
        <taxon>unclassified sequences</taxon>
        <taxon>metagenomes</taxon>
        <taxon>ecological metagenomes</taxon>
    </lineage>
</organism>
<protein>
    <submittedName>
        <fullName evidence="1">Uncharacterized protein</fullName>
    </submittedName>
</protein>
<proteinExistence type="predicted"/>
<gene>
    <name evidence="1" type="ORF">LCGC14_1651240</name>
</gene>
<comment type="caution">
    <text evidence="1">The sequence shown here is derived from an EMBL/GenBank/DDBJ whole genome shotgun (WGS) entry which is preliminary data.</text>
</comment>
<reference evidence="1" key="1">
    <citation type="journal article" date="2015" name="Nature">
        <title>Complex archaea that bridge the gap between prokaryotes and eukaryotes.</title>
        <authorList>
            <person name="Spang A."/>
            <person name="Saw J.H."/>
            <person name="Jorgensen S.L."/>
            <person name="Zaremba-Niedzwiedzka K."/>
            <person name="Martijn J."/>
            <person name="Lind A.E."/>
            <person name="van Eijk R."/>
            <person name="Schleper C."/>
            <person name="Guy L."/>
            <person name="Ettema T.J."/>
        </authorList>
    </citation>
    <scope>NUCLEOTIDE SEQUENCE</scope>
</reference>
<name>A0A0F9IJ81_9ZZZZ</name>